<organism evidence="6">
    <name type="scientific">Hexamita inflata</name>
    <dbReference type="NCBI Taxonomy" id="28002"/>
    <lineage>
        <taxon>Eukaryota</taxon>
        <taxon>Metamonada</taxon>
        <taxon>Diplomonadida</taxon>
        <taxon>Hexamitidae</taxon>
        <taxon>Hexamitinae</taxon>
        <taxon>Hexamita</taxon>
    </lineage>
</organism>
<keyword evidence="2" id="KW-0479">Metal-binding</keyword>
<dbReference type="SUPFAM" id="SSF56281">
    <property type="entry name" value="Metallo-hydrolase/oxidoreductase"/>
    <property type="match status" value="1"/>
</dbReference>
<name>A0AA86NZ65_9EUKA</name>
<dbReference type="Gene3D" id="3.60.15.10">
    <property type="entry name" value="Ribonuclease Z/Hydroxyacylglutathione hydrolase-like"/>
    <property type="match status" value="1"/>
</dbReference>
<evidence type="ECO:0000256" key="4">
    <source>
        <dbReference type="ARBA" id="ARBA00022833"/>
    </source>
</evidence>
<evidence type="ECO:0000256" key="1">
    <source>
        <dbReference type="ARBA" id="ARBA00001947"/>
    </source>
</evidence>
<dbReference type="EMBL" id="CAXDID020000605">
    <property type="protein sequence ID" value="CAL6106067.1"/>
    <property type="molecule type" value="Genomic_DNA"/>
</dbReference>
<dbReference type="InterPro" id="IPR001279">
    <property type="entry name" value="Metallo-B-lactamas"/>
</dbReference>
<keyword evidence="4" id="KW-0862">Zinc</keyword>
<dbReference type="Proteomes" id="UP001642409">
    <property type="component" value="Unassembled WGS sequence"/>
</dbReference>
<sequence>MQMKSFELGVLQVNCYIIWDIQSKLAAIIDPGDDSQLVHQYVQTNQLQVKYILLTHAHFDHISGVKAMKQKYASAQILVSKQDFNTWKQQPLFAKQFGLDIMQKFQPSPDDFIEDQQVIPLGHLNIEVISTPGHTPGSVCFKINSAIISGDTIFSNSIGRTDFEGGDIKQMKQSVRKLEKIITDSDVIYPGHGESAKGRKAIQNAIRMTQ</sequence>
<dbReference type="InterPro" id="IPR036866">
    <property type="entry name" value="RibonucZ/Hydroxyglut_hydro"/>
</dbReference>
<keyword evidence="8" id="KW-1185">Reference proteome</keyword>
<comment type="caution">
    <text evidence="6">The sequence shown here is derived from an EMBL/GenBank/DDBJ whole genome shotgun (WGS) entry which is preliminary data.</text>
</comment>
<evidence type="ECO:0000313" key="8">
    <source>
        <dbReference type="Proteomes" id="UP001642409"/>
    </source>
</evidence>
<proteinExistence type="predicted"/>
<gene>
    <name evidence="6" type="ORF">HINF_LOCUS16161</name>
    <name evidence="7" type="ORF">HINF_LOCUS73563</name>
</gene>
<feature type="domain" description="Metallo-beta-lactamase" evidence="5">
    <location>
        <begin position="12"/>
        <end position="192"/>
    </location>
</feature>
<dbReference type="InterPro" id="IPR051453">
    <property type="entry name" value="MBL_Glyoxalase_II"/>
</dbReference>
<evidence type="ECO:0000313" key="6">
    <source>
        <dbReference type="EMBL" id="CAI9928516.1"/>
    </source>
</evidence>
<dbReference type="CDD" id="cd06262">
    <property type="entry name" value="metallo-hydrolase-like_MBL-fold"/>
    <property type="match status" value="1"/>
</dbReference>
<dbReference type="GO" id="GO:0046872">
    <property type="term" value="F:metal ion binding"/>
    <property type="evidence" value="ECO:0007669"/>
    <property type="project" value="UniProtKB-KW"/>
</dbReference>
<evidence type="ECO:0000313" key="7">
    <source>
        <dbReference type="EMBL" id="CAL6106067.1"/>
    </source>
</evidence>
<dbReference type="PANTHER" id="PTHR46233">
    <property type="entry name" value="HYDROXYACYLGLUTATHIONE HYDROLASE GLOC"/>
    <property type="match status" value="1"/>
</dbReference>
<reference evidence="7 8" key="2">
    <citation type="submission" date="2024-07" db="EMBL/GenBank/DDBJ databases">
        <authorList>
            <person name="Akdeniz Z."/>
        </authorList>
    </citation>
    <scope>NUCLEOTIDE SEQUENCE [LARGE SCALE GENOMIC DNA]</scope>
</reference>
<dbReference type="AlphaFoldDB" id="A0AA86NZ65"/>
<evidence type="ECO:0000256" key="2">
    <source>
        <dbReference type="ARBA" id="ARBA00022723"/>
    </source>
</evidence>
<evidence type="ECO:0000256" key="3">
    <source>
        <dbReference type="ARBA" id="ARBA00022801"/>
    </source>
</evidence>
<evidence type="ECO:0000259" key="5">
    <source>
        <dbReference type="SMART" id="SM00849"/>
    </source>
</evidence>
<comment type="cofactor">
    <cofactor evidence="1">
        <name>Zn(2+)</name>
        <dbReference type="ChEBI" id="CHEBI:29105"/>
    </cofactor>
</comment>
<protein>
    <submittedName>
        <fullName evidence="6">Hydroxyacylglutathione hydrolase</fullName>
    </submittedName>
    <submittedName>
        <fullName evidence="7">Hydroxyacylglutathione_hydrolase</fullName>
    </submittedName>
</protein>
<reference evidence="6" key="1">
    <citation type="submission" date="2023-06" db="EMBL/GenBank/DDBJ databases">
        <authorList>
            <person name="Kurt Z."/>
        </authorList>
    </citation>
    <scope>NUCLEOTIDE SEQUENCE</scope>
</reference>
<keyword evidence="3 6" id="KW-0378">Hydrolase</keyword>
<dbReference type="Pfam" id="PF00753">
    <property type="entry name" value="Lactamase_B"/>
    <property type="match status" value="1"/>
</dbReference>
<dbReference type="PANTHER" id="PTHR46233:SF3">
    <property type="entry name" value="HYDROXYACYLGLUTATHIONE HYDROLASE GLOC"/>
    <property type="match status" value="1"/>
</dbReference>
<dbReference type="GO" id="GO:0016787">
    <property type="term" value="F:hydrolase activity"/>
    <property type="evidence" value="ECO:0007669"/>
    <property type="project" value="UniProtKB-KW"/>
</dbReference>
<dbReference type="SMART" id="SM00849">
    <property type="entry name" value="Lactamase_B"/>
    <property type="match status" value="1"/>
</dbReference>
<dbReference type="EMBL" id="CATOUU010000406">
    <property type="protein sequence ID" value="CAI9928516.1"/>
    <property type="molecule type" value="Genomic_DNA"/>
</dbReference>
<accession>A0AA86NZ65</accession>